<organism evidence="1">
    <name type="scientific">Arion vulgaris</name>
    <dbReference type="NCBI Taxonomy" id="1028688"/>
    <lineage>
        <taxon>Eukaryota</taxon>
        <taxon>Metazoa</taxon>
        <taxon>Spiralia</taxon>
        <taxon>Lophotrochozoa</taxon>
        <taxon>Mollusca</taxon>
        <taxon>Gastropoda</taxon>
        <taxon>Heterobranchia</taxon>
        <taxon>Euthyneura</taxon>
        <taxon>Panpulmonata</taxon>
        <taxon>Eupulmonata</taxon>
        <taxon>Stylommatophora</taxon>
        <taxon>Helicina</taxon>
        <taxon>Arionoidea</taxon>
        <taxon>Arionidae</taxon>
        <taxon>Arion</taxon>
    </lineage>
</organism>
<accession>A0A0B6Z2D2</accession>
<dbReference type="InterPro" id="IPR026172">
    <property type="entry name" value="GSAP_fam"/>
</dbReference>
<dbReference type="AlphaFoldDB" id="A0A0B6Z2D2"/>
<sequence>MFELHSSFDLLVSVSQFIYNYRQEAGISDSFVINPRIINQERGGGILFVWNDVVKDKPSMVVTNFGIYELETQKHTIFYTYEEKVKVVSCSVNPERTLLAFSIVMSQDSSTEKKPKDVYQAYLAELQSVDKTLFSLNLERSTFLKVQFLYPDQQRP</sequence>
<gene>
    <name evidence="1" type="primary">ORF46056</name>
</gene>
<dbReference type="EMBL" id="HACG01015884">
    <property type="protein sequence ID" value="CEK62749.1"/>
    <property type="molecule type" value="Transcribed_RNA"/>
</dbReference>
<dbReference type="GO" id="GO:0005802">
    <property type="term" value="C:trans-Golgi network"/>
    <property type="evidence" value="ECO:0007669"/>
    <property type="project" value="TreeGrafter"/>
</dbReference>
<name>A0A0B6Z2D2_9EUPU</name>
<feature type="non-terminal residue" evidence="1">
    <location>
        <position position="156"/>
    </location>
</feature>
<proteinExistence type="predicted"/>
<dbReference type="GO" id="GO:1902004">
    <property type="term" value="P:positive regulation of amyloid-beta formation"/>
    <property type="evidence" value="ECO:0007669"/>
    <property type="project" value="TreeGrafter"/>
</dbReference>
<dbReference type="PANTHER" id="PTHR13630:SF1">
    <property type="entry name" value="GAMMA-SECRETASE-ACTIVATING PROTEIN"/>
    <property type="match status" value="1"/>
</dbReference>
<evidence type="ECO:0000313" key="1">
    <source>
        <dbReference type="EMBL" id="CEK62749.1"/>
    </source>
</evidence>
<reference evidence="1" key="1">
    <citation type="submission" date="2014-12" db="EMBL/GenBank/DDBJ databases">
        <title>Insight into the proteome of Arion vulgaris.</title>
        <authorList>
            <person name="Aradska J."/>
            <person name="Bulat T."/>
            <person name="Smidak R."/>
            <person name="Sarate P."/>
            <person name="Gangsoo J."/>
            <person name="Sialana F."/>
            <person name="Bilban M."/>
            <person name="Lubec G."/>
        </authorList>
    </citation>
    <scope>NUCLEOTIDE SEQUENCE</scope>
    <source>
        <tissue evidence="1">Skin</tissue>
    </source>
</reference>
<dbReference type="PANTHER" id="PTHR13630">
    <property type="entry name" value="GAMMA-SECRETASE-ACTIVATING PROTEIN"/>
    <property type="match status" value="1"/>
</dbReference>
<protein>
    <submittedName>
        <fullName evidence="1">Uncharacterized protein</fullName>
    </submittedName>
</protein>